<dbReference type="InterPro" id="IPR001278">
    <property type="entry name" value="Arg-tRNA-ligase"/>
</dbReference>
<protein>
    <recommendedName>
        <fullName evidence="11">Arginine--tRNA ligase</fullName>
        <ecNumber evidence="11">6.1.1.19</ecNumber>
    </recommendedName>
    <alternativeName>
        <fullName evidence="11">Arginyl-tRNA synthetase</fullName>
        <shortName evidence="11">ArgRS</shortName>
    </alternativeName>
</protein>
<evidence type="ECO:0000256" key="8">
    <source>
        <dbReference type="ARBA" id="ARBA00022917"/>
    </source>
</evidence>
<dbReference type="eggNOG" id="COG0018">
    <property type="taxonomic scope" value="Bacteria"/>
</dbReference>
<dbReference type="InterPro" id="IPR036695">
    <property type="entry name" value="Arg-tRNA-synth_N_sf"/>
</dbReference>
<dbReference type="InterPro" id="IPR005148">
    <property type="entry name" value="Arg-tRNA-synth_N"/>
</dbReference>
<dbReference type="Gene3D" id="1.10.730.10">
    <property type="entry name" value="Isoleucyl-tRNA Synthetase, Domain 1"/>
    <property type="match status" value="1"/>
</dbReference>
<comment type="catalytic activity">
    <reaction evidence="10 11">
        <text>tRNA(Arg) + L-arginine + ATP = L-arginyl-tRNA(Arg) + AMP + diphosphate</text>
        <dbReference type="Rhea" id="RHEA:20301"/>
        <dbReference type="Rhea" id="RHEA-COMP:9658"/>
        <dbReference type="Rhea" id="RHEA-COMP:9673"/>
        <dbReference type="ChEBI" id="CHEBI:30616"/>
        <dbReference type="ChEBI" id="CHEBI:32682"/>
        <dbReference type="ChEBI" id="CHEBI:33019"/>
        <dbReference type="ChEBI" id="CHEBI:78442"/>
        <dbReference type="ChEBI" id="CHEBI:78513"/>
        <dbReference type="ChEBI" id="CHEBI:456215"/>
        <dbReference type="EC" id="6.1.1.19"/>
    </reaction>
</comment>
<dbReference type="Pfam" id="PF03485">
    <property type="entry name" value="Arg_tRNA_synt_N"/>
    <property type="match status" value="1"/>
</dbReference>
<dbReference type="EMBL" id="CP002175">
    <property type="protein sequence ID" value="ADO78109.1"/>
    <property type="molecule type" value="Genomic_DNA"/>
</dbReference>
<sequence>MKKNLQAAVEAELVSFLVESVKKAIFAGDLDLEKVPEVSIEVPREKEHGDYATNLAMVLAGKAGMNPRKIAEIIVANFESEIVESTNIAGPGFINFKLNNAWLWNNLKLITERGADYGKIDAGKGKSVQVEFVSANPTGPLHVGHSRGAVVGDVTASIMETAGYDVEREYYINDAGNQMDILAESTLLRYREILGEEIEMPEDVYAGDYIKEIAQELYAEYGADLIEKEESKKLEICREYAYQKMLKNIEADLGEFGIEFDNWFSERSLHPDKIEAAIEILKEKGYIFEEEDALWFKATDFGDDKDRVIIKSDGSPTYLAADMAYHLDKLERGFDKLINVWGADHHGYIPRVRAVIEAFGHKPDKLEVIVVQMVTLLRNGKKMPMSKRAGSFVTMNEVNKEVGIDAARYYYVMRSTDSHLDFDLELAKEESTNNPVYYVQYAHARIHSIIDNSELEAKAENLDLLTHESEIALMKMLAKFPEEIKMSAESRQPHHLTTYAYDLATEFHSFYNNCRVNTDSKELAEARLYLVNAARQVLKNVLTVLGISAPEQM</sequence>
<dbReference type="PRINTS" id="PR01038">
    <property type="entry name" value="TRNASYNTHARG"/>
</dbReference>
<dbReference type="Gene3D" id="3.30.1360.70">
    <property type="entry name" value="Arginyl tRNA synthetase N-terminal domain"/>
    <property type="match status" value="1"/>
</dbReference>
<proteinExistence type="inferred from homology"/>
<dbReference type="GO" id="GO:0005737">
    <property type="term" value="C:cytoplasm"/>
    <property type="evidence" value="ECO:0007669"/>
    <property type="project" value="UniProtKB-SubCell"/>
</dbReference>
<evidence type="ECO:0000256" key="5">
    <source>
        <dbReference type="ARBA" id="ARBA00022598"/>
    </source>
</evidence>
<dbReference type="HAMAP" id="MF_00123">
    <property type="entry name" value="Arg_tRNA_synth"/>
    <property type="match status" value="1"/>
</dbReference>
<organism evidence="15 16">
    <name type="scientific">Halanaerobium praevalens (strain ATCC 33744 / DSM 2228 / GSL)</name>
    <dbReference type="NCBI Taxonomy" id="572479"/>
    <lineage>
        <taxon>Bacteria</taxon>
        <taxon>Bacillati</taxon>
        <taxon>Bacillota</taxon>
        <taxon>Clostridia</taxon>
        <taxon>Halanaerobiales</taxon>
        <taxon>Halanaerobiaceae</taxon>
        <taxon>Halanaerobium</taxon>
    </lineage>
</organism>
<comment type="similarity">
    <text evidence="2 11 12">Belongs to the class-I aminoacyl-tRNA synthetase family.</text>
</comment>
<dbReference type="InterPro" id="IPR009080">
    <property type="entry name" value="tRNAsynth_Ia_anticodon-bd"/>
</dbReference>
<gene>
    <name evidence="11" type="primary">argS</name>
    <name evidence="15" type="ordered locus">Hprae_1984</name>
</gene>
<feature type="domain" description="DALR anticodon binding" evidence="13">
    <location>
        <begin position="439"/>
        <end position="553"/>
    </location>
</feature>
<dbReference type="NCBIfam" id="TIGR00456">
    <property type="entry name" value="argS"/>
    <property type="match status" value="1"/>
</dbReference>
<dbReference type="FunFam" id="3.40.50.620:FF:000062">
    <property type="entry name" value="Arginine--tRNA ligase"/>
    <property type="match status" value="1"/>
</dbReference>
<comment type="subunit">
    <text evidence="3 11">Monomer.</text>
</comment>
<dbReference type="InterPro" id="IPR014729">
    <property type="entry name" value="Rossmann-like_a/b/a_fold"/>
</dbReference>
<dbReference type="Gene3D" id="3.40.50.620">
    <property type="entry name" value="HUPs"/>
    <property type="match status" value="1"/>
</dbReference>
<keyword evidence="16" id="KW-1185">Reference proteome</keyword>
<dbReference type="AlphaFoldDB" id="E3DRH7"/>
<dbReference type="GO" id="GO:0006420">
    <property type="term" value="P:arginyl-tRNA aminoacylation"/>
    <property type="evidence" value="ECO:0007669"/>
    <property type="project" value="UniProtKB-UniRule"/>
</dbReference>
<dbReference type="HOGENOM" id="CLU_006406_0_1_9"/>
<dbReference type="Proteomes" id="UP000006866">
    <property type="component" value="Chromosome"/>
</dbReference>
<dbReference type="PANTHER" id="PTHR11956">
    <property type="entry name" value="ARGINYL-TRNA SYNTHETASE"/>
    <property type="match status" value="1"/>
</dbReference>
<evidence type="ECO:0000259" key="14">
    <source>
        <dbReference type="SMART" id="SM01016"/>
    </source>
</evidence>
<dbReference type="Pfam" id="PF00750">
    <property type="entry name" value="tRNA-synt_1d"/>
    <property type="match status" value="1"/>
</dbReference>
<feature type="short sequence motif" description="'HIGH' region" evidence="11">
    <location>
        <begin position="135"/>
        <end position="145"/>
    </location>
</feature>
<dbReference type="GO" id="GO:0005524">
    <property type="term" value="F:ATP binding"/>
    <property type="evidence" value="ECO:0007669"/>
    <property type="project" value="UniProtKB-UniRule"/>
</dbReference>
<dbReference type="KEGG" id="hpk:Hprae_1984"/>
<evidence type="ECO:0000256" key="9">
    <source>
        <dbReference type="ARBA" id="ARBA00023146"/>
    </source>
</evidence>
<keyword evidence="7 11" id="KW-0067">ATP-binding</keyword>
<name>E3DRH7_HALPG</name>
<evidence type="ECO:0000256" key="6">
    <source>
        <dbReference type="ARBA" id="ARBA00022741"/>
    </source>
</evidence>
<evidence type="ECO:0000256" key="10">
    <source>
        <dbReference type="ARBA" id="ARBA00049339"/>
    </source>
</evidence>
<dbReference type="CDD" id="cd07956">
    <property type="entry name" value="Anticodon_Ia_Arg"/>
    <property type="match status" value="1"/>
</dbReference>
<evidence type="ECO:0000256" key="2">
    <source>
        <dbReference type="ARBA" id="ARBA00005594"/>
    </source>
</evidence>
<dbReference type="RefSeq" id="WP_014554125.1">
    <property type="nucleotide sequence ID" value="NC_017455.1"/>
</dbReference>
<dbReference type="InterPro" id="IPR008909">
    <property type="entry name" value="DALR_anticod-bd"/>
</dbReference>
<evidence type="ECO:0000313" key="15">
    <source>
        <dbReference type="EMBL" id="ADO78109.1"/>
    </source>
</evidence>
<evidence type="ECO:0000256" key="7">
    <source>
        <dbReference type="ARBA" id="ARBA00022840"/>
    </source>
</evidence>
<evidence type="ECO:0000259" key="13">
    <source>
        <dbReference type="SMART" id="SM00836"/>
    </source>
</evidence>
<evidence type="ECO:0000256" key="4">
    <source>
        <dbReference type="ARBA" id="ARBA00022490"/>
    </source>
</evidence>
<dbReference type="Pfam" id="PF05746">
    <property type="entry name" value="DALR_1"/>
    <property type="match status" value="1"/>
</dbReference>
<comment type="subcellular location">
    <subcellularLocation>
        <location evidence="1 11">Cytoplasm</location>
    </subcellularLocation>
</comment>
<evidence type="ECO:0000313" key="16">
    <source>
        <dbReference type="Proteomes" id="UP000006866"/>
    </source>
</evidence>
<keyword evidence="9 11" id="KW-0030">Aminoacyl-tRNA synthetase</keyword>
<dbReference type="EC" id="6.1.1.19" evidence="11"/>
<evidence type="ECO:0000256" key="3">
    <source>
        <dbReference type="ARBA" id="ARBA00011245"/>
    </source>
</evidence>
<evidence type="ECO:0000256" key="12">
    <source>
        <dbReference type="RuleBase" id="RU363038"/>
    </source>
</evidence>
<dbReference type="STRING" id="572479.Hprae_1984"/>
<accession>E3DRH7</accession>
<keyword evidence="5 11" id="KW-0436">Ligase</keyword>
<dbReference type="SMART" id="SM00836">
    <property type="entry name" value="DALR_1"/>
    <property type="match status" value="1"/>
</dbReference>
<keyword evidence="8 11" id="KW-0648">Protein biosynthesis</keyword>
<evidence type="ECO:0000256" key="1">
    <source>
        <dbReference type="ARBA" id="ARBA00004496"/>
    </source>
</evidence>
<dbReference type="OrthoDB" id="9805987at2"/>
<feature type="domain" description="Arginyl tRNA synthetase N-terminal" evidence="14">
    <location>
        <begin position="15"/>
        <end position="98"/>
    </location>
</feature>
<dbReference type="SUPFAM" id="SSF52374">
    <property type="entry name" value="Nucleotidylyl transferase"/>
    <property type="match status" value="1"/>
</dbReference>
<keyword evidence="4 11" id="KW-0963">Cytoplasm</keyword>
<dbReference type="PATRIC" id="fig|572479.3.peg.2019"/>
<keyword evidence="6 11" id="KW-0547">Nucleotide-binding</keyword>
<dbReference type="SUPFAM" id="SSF55190">
    <property type="entry name" value="Arginyl-tRNA synthetase (ArgRS), N-terminal 'additional' domain"/>
    <property type="match status" value="1"/>
</dbReference>
<evidence type="ECO:0000256" key="11">
    <source>
        <dbReference type="HAMAP-Rule" id="MF_00123"/>
    </source>
</evidence>
<dbReference type="PROSITE" id="PS00178">
    <property type="entry name" value="AA_TRNA_LIGASE_I"/>
    <property type="match status" value="1"/>
</dbReference>
<dbReference type="FunFam" id="1.10.730.10:FF:000008">
    <property type="entry name" value="Arginine--tRNA ligase"/>
    <property type="match status" value="1"/>
</dbReference>
<dbReference type="SMART" id="SM01016">
    <property type="entry name" value="Arg_tRNA_synt_N"/>
    <property type="match status" value="1"/>
</dbReference>
<dbReference type="PANTHER" id="PTHR11956:SF5">
    <property type="entry name" value="ARGININE--TRNA LIGASE, CYTOPLASMIC"/>
    <property type="match status" value="1"/>
</dbReference>
<dbReference type="CDD" id="cd00671">
    <property type="entry name" value="ArgRS_core"/>
    <property type="match status" value="1"/>
</dbReference>
<dbReference type="GO" id="GO:0004814">
    <property type="term" value="F:arginine-tRNA ligase activity"/>
    <property type="evidence" value="ECO:0007669"/>
    <property type="project" value="UniProtKB-UniRule"/>
</dbReference>
<reference evidence="16" key="1">
    <citation type="submission" date="2010-10" db="EMBL/GenBank/DDBJ databases">
        <title>The complete genome of Halanaerobium praevalens DSM 2228.</title>
        <authorList>
            <consortium name="US DOE Joint Genome Institute (JGI-PGF)"/>
            <person name="Lucas S."/>
            <person name="Copeland A."/>
            <person name="Lapidus A."/>
            <person name="Glavina del Rio T."/>
            <person name="Dalin E."/>
            <person name="Tice H."/>
            <person name="Bruce D."/>
            <person name="Goodwin L."/>
            <person name="Pitluck S."/>
            <person name="Kyrpides N."/>
            <person name="Mavromatis K."/>
            <person name="Ivanova N."/>
            <person name="Ovchinnikova G."/>
            <person name="Chertkov O."/>
            <person name="Detter J.C."/>
            <person name="Han C."/>
            <person name="Larimer F."/>
            <person name="Land M."/>
            <person name="Hauser L."/>
            <person name="Markowitz V."/>
            <person name="Cheng J.-F."/>
            <person name="Hugenholtz P."/>
            <person name="Woyke T."/>
            <person name="Wu D."/>
            <person name="Tindall B."/>
            <person name="Pomrenke H.G."/>
            <person name="Brambilla E."/>
            <person name="Klenk H.-P."/>
            <person name="Eisen J.A."/>
        </authorList>
    </citation>
    <scope>NUCLEOTIDE SEQUENCE [LARGE SCALE GENOMIC DNA]</scope>
    <source>
        <strain evidence="16">ATCC 33744 / DSM 2228 / GSL</strain>
    </source>
</reference>
<dbReference type="SUPFAM" id="SSF47323">
    <property type="entry name" value="Anticodon-binding domain of a subclass of class I aminoacyl-tRNA synthetases"/>
    <property type="match status" value="1"/>
</dbReference>
<reference evidence="15 16" key="2">
    <citation type="journal article" date="2011" name="Stand. Genomic Sci.">
        <title>Complete genome sequence of the extremely halophilic Halanaerobium praevalens type strain (GSL).</title>
        <authorList>
            <person name="Ivanova N."/>
            <person name="Sikorski J."/>
            <person name="Chertkov O."/>
            <person name="Nolan M."/>
            <person name="Lucas S."/>
            <person name="Hammon N."/>
            <person name="Deshpande S."/>
            <person name="Cheng J.F."/>
            <person name="Tapia R."/>
            <person name="Han C."/>
            <person name="Goodwin L."/>
            <person name="Pitluck S."/>
            <person name="Huntemann M."/>
            <person name="Liolios K."/>
            <person name="Pagani I."/>
            <person name="Mavromatis K."/>
            <person name="Ovchinikova G."/>
            <person name="Pati A."/>
            <person name="Chen A."/>
            <person name="Palaniappan K."/>
            <person name="Land M."/>
            <person name="Hauser L."/>
            <person name="Brambilla E.M."/>
            <person name="Kannan K.P."/>
            <person name="Rohde M."/>
            <person name="Tindall B.J."/>
            <person name="Goker M."/>
            <person name="Detter J.C."/>
            <person name="Woyke T."/>
            <person name="Bristow J."/>
            <person name="Eisen J.A."/>
            <person name="Markowitz V."/>
            <person name="Hugenholtz P."/>
            <person name="Kyrpides N.C."/>
            <person name="Klenk H.P."/>
            <person name="Lapidus A."/>
        </authorList>
    </citation>
    <scope>NUCLEOTIDE SEQUENCE [LARGE SCALE GENOMIC DNA]</scope>
    <source>
        <strain evidence="16">ATCC 33744 / DSM 2228 / GSL</strain>
    </source>
</reference>
<dbReference type="InterPro" id="IPR035684">
    <property type="entry name" value="ArgRS_core"/>
</dbReference>
<dbReference type="InterPro" id="IPR001412">
    <property type="entry name" value="aa-tRNA-synth_I_CS"/>
</dbReference>
<dbReference type="FunFam" id="3.30.1360.70:FF:000003">
    <property type="entry name" value="Arginine--tRNA ligase"/>
    <property type="match status" value="1"/>
</dbReference>